<dbReference type="AlphaFoldDB" id="A0A1G7IIK8"/>
<evidence type="ECO:0000313" key="1">
    <source>
        <dbReference type="EMBL" id="SDF12580.1"/>
    </source>
</evidence>
<organism evidence="1 2">
    <name type="scientific">Chitinophaga filiformis</name>
    <name type="common">Myxococcus filiformis</name>
    <name type="synonym">Flexibacter filiformis</name>
    <dbReference type="NCBI Taxonomy" id="104663"/>
    <lineage>
        <taxon>Bacteria</taxon>
        <taxon>Pseudomonadati</taxon>
        <taxon>Bacteroidota</taxon>
        <taxon>Chitinophagia</taxon>
        <taxon>Chitinophagales</taxon>
        <taxon>Chitinophagaceae</taxon>
        <taxon>Chitinophaga</taxon>
    </lineage>
</organism>
<name>A0A1G7IIK8_CHIFI</name>
<reference evidence="2" key="1">
    <citation type="submission" date="2016-10" db="EMBL/GenBank/DDBJ databases">
        <authorList>
            <person name="Varghese N."/>
            <person name="Submissions S."/>
        </authorList>
    </citation>
    <scope>NUCLEOTIDE SEQUENCE [LARGE SCALE GENOMIC DNA]</scope>
    <source>
        <strain evidence="2">DSM 527</strain>
    </source>
</reference>
<proteinExistence type="predicted"/>
<evidence type="ECO:0000313" key="2">
    <source>
        <dbReference type="Proteomes" id="UP000199045"/>
    </source>
</evidence>
<dbReference type="EMBL" id="FNBN01000001">
    <property type="protein sequence ID" value="SDF12580.1"/>
    <property type="molecule type" value="Genomic_DNA"/>
</dbReference>
<dbReference type="STRING" id="104663.SAMN04488121_101869"/>
<gene>
    <name evidence="1" type="ORF">SAMN04488121_101869</name>
</gene>
<sequence>MMQKRPLIQRIWKKVLLSIAILILLVLGAAWYIGQRWNKQIQWQLRAYIQDMSDSLYTLRYSDLNLNPITGSLTLEKVSLIRDPEVYKRLQNEQRAPKLIYSFTADRVSLSYFRVWRYFMKKELNAGSLVLSNPVVMLELNLQNKDTTVRKNAYQNISSKIKSLYLGTLQLNNTNLRYTVVKRDSGLVMTHLEQLRIQVKDFLIDSVALEDPTRFLYARNYEFGLKEYRYRTPDSLYWMHVKDVHYSAEEQTLRIGQFAVEPRYPRAEFDIRSKTQRDRFDVKLNNIELARLQPRMLLEHQVIWADKLTINNGVLDIYHNRKLPDAPGNKLGQFPNQLFKKLAIPIYIDSLVGKKTDISYTEINPKSDEAGKLSIKQVHGIFRNVTNIDSMVAKNSHITADLNAILMNSGKLKVHFDFSMKDTLGGFGVSGQVKSMDGKDLNPVLKPLAMVQVKSCDIEDLSFSMTGNERRASGQVKFIYSNLKVNILKKEEGTHEFKRKGLMSFLANVLIIKDSNPADGETRLAHPHYERDIKKSFFNLVWKTLFTGIKETALGENSPI</sequence>
<protein>
    <recommendedName>
        <fullName evidence="3">DUF748 domain-containing protein</fullName>
    </recommendedName>
</protein>
<dbReference type="Proteomes" id="UP000199045">
    <property type="component" value="Unassembled WGS sequence"/>
</dbReference>
<accession>A0A1G7IIK8</accession>
<evidence type="ECO:0008006" key="3">
    <source>
        <dbReference type="Google" id="ProtNLM"/>
    </source>
</evidence>